<dbReference type="EMBL" id="LN835306">
    <property type="protein sequence ID" value="CRH00948.1"/>
    <property type="molecule type" value="Genomic_DNA"/>
</dbReference>
<keyword evidence="3" id="KW-1185">Reference proteome</keyword>
<accession>A0A1J1HC01</accession>
<dbReference type="RefSeq" id="XP_028533949.1">
    <property type="nucleotide sequence ID" value="XM_028677574.1"/>
</dbReference>
<proteinExistence type="predicted"/>
<dbReference type="OMA" id="CKYILLN"/>
<name>A0A1J1HC01_PLARL</name>
<evidence type="ECO:0000313" key="2">
    <source>
        <dbReference type="EMBL" id="CRH00948.1"/>
    </source>
</evidence>
<dbReference type="Proteomes" id="UP000220158">
    <property type="component" value="Chromosome 11"/>
</dbReference>
<keyword evidence="1" id="KW-0812">Transmembrane</keyword>
<dbReference type="KEGG" id="prel:PRELSG_1129600"/>
<feature type="transmembrane region" description="Helical" evidence="1">
    <location>
        <begin position="275"/>
        <end position="302"/>
    </location>
</feature>
<sequence length="943" mass="113094">MHTNRLKIISNNSNYYTYKSILCSYKFYSFLRKSLTKKHFNNFQLIDKKWNNSIKSKSGHKNENILSNNNGKIDNDINIFNDKIVITNKSNSNKVFSLYTKTYISKESEQILILSLKKLNEYEKIKENVKISVFIFELQNLSKSKISFNVLKKIEIINNLFTHINNNIGDASPSLLLSVSISYKNINLNKYTYFKNILREVCNHIKVYRSNKLNKLLKNENEKEDYEYTIELLNKKKKNKKKINMLNIYTNNLNNSALCYILYSYSSLFTISNSYLLYICKYILLNVCNINYLDMLSLLYFLNRTNVKIKKSDIAYYKDIELSKLKEKNNSHLENNNDNKNNFNVEDKEMHNSKSNDQNKLVVNKIKDLKNNNNKYNEYKNIYMKILRTIIYIINKKKTYFENSNILILILYYYFKMNLIPIQIFYKLHFKIKKNIKSIDIKYISLYLYILSSIKFSINYYKFIYKYLTNVFQEKIKEFNILSLSLSFYTLSKNQYYNENFVKSCINLFQLKSESLNDINITNIIYTLGKIKIRDDILCNKLCDILIRRIDNISAINLSLIVHNLSKINYKNERFYNICLKKAKELLCSFTLKQLVIFAEGMIINNMYDYEFFEMFFNQLIKLDNSFNQKKKNILNKICFSLVLEKPDFVKNFPLSIKTTISNNINYIQNKNFSDIHDEIINILNYLNIENFEILKKKEPYIFDIFIKNNPNVYIDIISSLKFLKNYNSLNGLTELKKRHMELLNIKYYYFNKSCYLSLDSLDKKVNFIKNFLKNECSLNFNYVNEMKEQKKSEIKNLILFNENQKNYIEKINKKRKFYDKKYSSNNKYSIKNKDFYVFPSCAKTENIEKKFRKNIINKVNFQEPLIKKQQIYIDCDDNILLNERKISLLKNSFFELPKKDMKNSHFQFNNENKFLFEKKCHGLSKHEYYDEKTNKIIIKKII</sequence>
<feature type="transmembrane region" description="Helical" evidence="1">
    <location>
        <begin position="406"/>
        <end position="426"/>
    </location>
</feature>
<dbReference type="AlphaFoldDB" id="A0A1J1HC01"/>
<evidence type="ECO:0000256" key="1">
    <source>
        <dbReference type="SAM" id="Phobius"/>
    </source>
</evidence>
<gene>
    <name evidence="2" type="ORF">PRELSG_1129600</name>
</gene>
<keyword evidence="1" id="KW-1133">Transmembrane helix</keyword>
<reference evidence="2 3" key="1">
    <citation type="submission" date="2015-04" db="EMBL/GenBank/DDBJ databases">
        <authorList>
            <consortium name="Pathogen Informatics"/>
        </authorList>
    </citation>
    <scope>NUCLEOTIDE SEQUENCE [LARGE SCALE GENOMIC DNA]</scope>
    <source>
        <strain evidence="2 3">SGS1</strain>
    </source>
</reference>
<evidence type="ECO:0000313" key="3">
    <source>
        <dbReference type="Proteomes" id="UP000220158"/>
    </source>
</evidence>
<dbReference type="GeneID" id="39737075"/>
<dbReference type="VEuPathDB" id="PlasmoDB:PRELSG_1129600"/>
<keyword evidence="1" id="KW-0472">Membrane</keyword>
<organism evidence="2 3">
    <name type="scientific">Plasmodium relictum</name>
    <dbReference type="NCBI Taxonomy" id="85471"/>
    <lineage>
        <taxon>Eukaryota</taxon>
        <taxon>Sar</taxon>
        <taxon>Alveolata</taxon>
        <taxon>Apicomplexa</taxon>
        <taxon>Aconoidasida</taxon>
        <taxon>Haemosporida</taxon>
        <taxon>Plasmodiidae</taxon>
        <taxon>Plasmodium</taxon>
        <taxon>Plasmodium (Haemamoeba)</taxon>
    </lineage>
</organism>
<protein>
    <submittedName>
        <fullName evidence="2">Uncharacterized protein</fullName>
    </submittedName>
</protein>
<dbReference type="OrthoDB" id="9985850at2759"/>